<gene>
    <name evidence="2" type="ORF">Scinn_58240</name>
</gene>
<feature type="region of interest" description="Disordered" evidence="1">
    <location>
        <begin position="274"/>
        <end position="301"/>
    </location>
</feature>
<dbReference type="SUPFAM" id="SSF56059">
    <property type="entry name" value="Glutathione synthetase ATP-binding domain-like"/>
    <property type="match status" value="1"/>
</dbReference>
<accession>A0ABQ3NUA9</accession>
<proteinExistence type="predicted"/>
<evidence type="ECO:0000313" key="3">
    <source>
        <dbReference type="Proteomes" id="UP000660554"/>
    </source>
</evidence>
<dbReference type="GeneID" id="86955695"/>
<keyword evidence="3" id="KW-1185">Reference proteome</keyword>
<feature type="compositionally biased region" description="Basic and acidic residues" evidence="1">
    <location>
        <begin position="277"/>
        <end position="286"/>
    </location>
</feature>
<comment type="caution">
    <text evidence="2">The sequence shown here is derived from an EMBL/GenBank/DDBJ whole genome shotgun (WGS) entry which is preliminary data.</text>
</comment>
<dbReference type="RefSeq" id="WP_159048079.1">
    <property type="nucleotide sequence ID" value="NZ_BMRU01000004.1"/>
</dbReference>
<protein>
    <recommendedName>
        <fullName evidence="4">ATP-grasp domain-containing protein</fullName>
    </recommendedName>
</protein>
<evidence type="ECO:0000256" key="1">
    <source>
        <dbReference type="SAM" id="MobiDB-lite"/>
    </source>
</evidence>
<evidence type="ECO:0008006" key="4">
    <source>
        <dbReference type="Google" id="ProtNLM"/>
    </source>
</evidence>
<name>A0ABQ3NUA9_STRVG</name>
<reference evidence="3" key="1">
    <citation type="submission" date="2020-09" db="EMBL/GenBank/DDBJ databases">
        <title>Whole genome shotgun sequence of Streptomyces cinnamonensis NBRC 15873.</title>
        <authorList>
            <person name="Komaki H."/>
            <person name="Tamura T."/>
        </authorList>
    </citation>
    <scope>NUCLEOTIDE SEQUENCE [LARGE SCALE GENOMIC DNA]</scope>
    <source>
        <strain evidence="3">NBRC 15873</strain>
    </source>
</reference>
<dbReference type="Gene3D" id="3.30.470.20">
    <property type="entry name" value="ATP-grasp fold, B domain"/>
    <property type="match status" value="1"/>
</dbReference>
<sequence length="301" mass="31438">MIIRQAAERVVLVGPGPGLLHAAVVAGLDVWVVSDPAARPPDAPFPIGLPPQRILRADFGDAAALRALLADTVLRHGIGHVLYLASDLASGLGSGAAAAAEDVLRDLAAPRPGPAGGLPDAVAVRRVLNQSRTSAVRAEEARTVAEARALAEDFPLPVVIKSADESGCWWTVPVHDRPGLDRWAEQALSARHRAPYLVEELLTGSKFHVETITVDGMHLVAGITPEGGATPLPEAERAGVRATVRALLDLVGYECGTTRTDVLVGARGSRIAAAVEPGRDRRRDGPSRAAAATGSERGTDR</sequence>
<organism evidence="2 3">
    <name type="scientific">Streptomyces virginiae</name>
    <name type="common">Streptomyces cinnamonensis</name>
    <dbReference type="NCBI Taxonomy" id="1961"/>
    <lineage>
        <taxon>Bacteria</taxon>
        <taxon>Bacillati</taxon>
        <taxon>Actinomycetota</taxon>
        <taxon>Actinomycetes</taxon>
        <taxon>Kitasatosporales</taxon>
        <taxon>Streptomycetaceae</taxon>
        <taxon>Streptomyces</taxon>
    </lineage>
</organism>
<dbReference type="Proteomes" id="UP000660554">
    <property type="component" value="Unassembled WGS sequence"/>
</dbReference>
<dbReference type="EMBL" id="BNDV01000016">
    <property type="protein sequence ID" value="GHI16361.1"/>
    <property type="molecule type" value="Genomic_DNA"/>
</dbReference>
<evidence type="ECO:0000313" key="2">
    <source>
        <dbReference type="EMBL" id="GHI16361.1"/>
    </source>
</evidence>